<keyword evidence="1" id="KW-1185">Reference proteome</keyword>
<accession>A0A914Q2Q0</accession>
<evidence type="ECO:0000313" key="1">
    <source>
        <dbReference type="Proteomes" id="UP000887578"/>
    </source>
</evidence>
<proteinExistence type="predicted"/>
<dbReference type="InterPro" id="IPR007612">
    <property type="entry name" value="LOR"/>
</dbReference>
<evidence type="ECO:0000313" key="2">
    <source>
        <dbReference type="WBParaSite" id="PDA_v2.g23149.t1"/>
    </source>
</evidence>
<organism evidence="1 2">
    <name type="scientific">Panagrolaimus davidi</name>
    <dbReference type="NCBI Taxonomy" id="227884"/>
    <lineage>
        <taxon>Eukaryota</taxon>
        <taxon>Metazoa</taxon>
        <taxon>Ecdysozoa</taxon>
        <taxon>Nematoda</taxon>
        <taxon>Chromadorea</taxon>
        <taxon>Rhabditida</taxon>
        <taxon>Tylenchina</taxon>
        <taxon>Panagrolaimomorpha</taxon>
        <taxon>Panagrolaimoidea</taxon>
        <taxon>Panagrolaimidae</taxon>
        <taxon>Panagrolaimus</taxon>
    </lineage>
</organism>
<dbReference type="Pfam" id="PF04525">
    <property type="entry name" value="LOR"/>
    <property type="match status" value="1"/>
</dbReference>
<dbReference type="WBParaSite" id="PDA_v2.g23149.t1">
    <property type="protein sequence ID" value="PDA_v2.g23149.t1"/>
    <property type="gene ID" value="PDA_v2.g23149"/>
</dbReference>
<reference evidence="2" key="1">
    <citation type="submission" date="2022-11" db="UniProtKB">
        <authorList>
            <consortium name="WormBaseParasite"/>
        </authorList>
    </citation>
    <scope>IDENTIFICATION</scope>
</reference>
<protein>
    <submittedName>
        <fullName evidence="2">Uncharacterized protein</fullName>
    </submittedName>
</protein>
<dbReference type="Proteomes" id="UP000887578">
    <property type="component" value="Unplaced"/>
</dbReference>
<name>A0A914Q2Q0_9BILA</name>
<dbReference type="AlphaFoldDB" id="A0A914Q2Q0"/>
<sequence>MKIRHENLPLYTILSAKTDEELAVVKKIFSFFHPKFAIESIYGDYVLKSPEIISRSFTLEKNGEIIANVRKKLSSFTDSYGFEILDCNENLRLF</sequence>